<evidence type="ECO:0000256" key="2">
    <source>
        <dbReference type="SAM" id="Coils"/>
    </source>
</evidence>
<sequence length="244" mass="27880">MTDAQVPNEHFLVLINDMLASGEVPDLFGDDDVENIIAGVRNEVKGAGMLDTRENCWKFFIDRVRRQLKVVLCFSPVGSTLRVRARKFPAIINCTAINWFHEWPQEALVSVSKRFLEELDVLPECYRDSVARFMGLVHMSVNSTSRLYLQNERRYNYTTPKSFLEQISLYSKLLRQKSSELTGKVLRLENGLDKLRSTAEQVEDLKAKLAVQEVELKQKNEAADALIEIVRVETEKVSTEKAIG</sequence>
<feature type="domain" description="Dynein heavy chain coiled coil stalk" evidence="3">
    <location>
        <begin position="187"/>
        <end position="243"/>
    </location>
</feature>
<dbReference type="GO" id="GO:0007018">
    <property type="term" value="P:microtubule-based movement"/>
    <property type="evidence" value="ECO:0007669"/>
    <property type="project" value="InterPro"/>
</dbReference>
<dbReference type="OrthoDB" id="447173at2759"/>
<dbReference type="InParanoid" id="A0A2J7RTB4"/>
<dbReference type="EMBL" id="NEVH01000006">
    <property type="protein sequence ID" value="PNF44071.1"/>
    <property type="molecule type" value="Genomic_DNA"/>
</dbReference>
<dbReference type="Gene3D" id="1.20.920.20">
    <property type="match status" value="1"/>
</dbReference>
<evidence type="ECO:0000256" key="1">
    <source>
        <dbReference type="ARBA" id="ARBA00008887"/>
    </source>
</evidence>
<dbReference type="Pfam" id="PF12780">
    <property type="entry name" value="AAA_8"/>
    <property type="match status" value="1"/>
</dbReference>
<feature type="non-terminal residue" evidence="5">
    <location>
        <position position="244"/>
    </location>
</feature>
<evidence type="ECO:0008006" key="7">
    <source>
        <dbReference type="Google" id="ProtNLM"/>
    </source>
</evidence>
<dbReference type="SUPFAM" id="SSF52540">
    <property type="entry name" value="P-loop containing nucleoside triphosphate hydrolases"/>
    <property type="match status" value="1"/>
</dbReference>
<dbReference type="PANTHER" id="PTHR46961:SF20">
    <property type="entry name" value="LOW QUALITY PROTEIN: DYNEIN BETA CHAIN, CILIARY-LIKE"/>
    <property type="match status" value="1"/>
</dbReference>
<evidence type="ECO:0000313" key="5">
    <source>
        <dbReference type="EMBL" id="PNF44071.1"/>
    </source>
</evidence>
<dbReference type="GO" id="GO:0030286">
    <property type="term" value="C:dynein complex"/>
    <property type="evidence" value="ECO:0007669"/>
    <property type="project" value="InterPro"/>
</dbReference>
<evidence type="ECO:0000259" key="3">
    <source>
        <dbReference type="Pfam" id="PF12777"/>
    </source>
</evidence>
<dbReference type="InterPro" id="IPR027417">
    <property type="entry name" value="P-loop_NTPase"/>
</dbReference>
<dbReference type="GO" id="GO:0045505">
    <property type="term" value="F:dynein intermediate chain binding"/>
    <property type="evidence" value="ECO:0007669"/>
    <property type="project" value="InterPro"/>
</dbReference>
<dbReference type="InterPro" id="IPR024743">
    <property type="entry name" value="Dynein_HC_stalk"/>
</dbReference>
<dbReference type="Gene3D" id="3.40.50.300">
    <property type="entry name" value="P-loop containing nucleotide triphosphate hydrolases"/>
    <property type="match status" value="1"/>
</dbReference>
<accession>A0A2J7RTB4</accession>
<dbReference type="Proteomes" id="UP000235965">
    <property type="component" value="Unassembled WGS sequence"/>
</dbReference>
<dbReference type="STRING" id="105785.A0A2J7RTB4"/>
<dbReference type="InterPro" id="IPR026983">
    <property type="entry name" value="DHC"/>
</dbReference>
<name>A0A2J7RTB4_9NEOP</name>
<dbReference type="GO" id="GO:0051959">
    <property type="term" value="F:dynein light intermediate chain binding"/>
    <property type="evidence" value="ECO:0007669"/>
    <property type="project" value="InterPro"/>
</dbReference>
<evidence type="ECO:0000313" key="6">
    <source>
        <dbReference type="Proteomes" id="UP000235965"/>
    </source>
</evidence>
<dbReference type="InterPro" id="IPR024317">
    <property type="entry name" value="Dynein_heavy_chain_D4_dom"/>
</dbReference>
<gene>
    <name evidence="5" type="ORF">B7P43_G16228</name>
</gene>
<protein>
    <recommendedName>
        <fullName evidence="7">Dynein heavy chain AAA module D4 domain-containing protein</fullName>
    </recommendedName>
</protein>
<evidence type="ECO:0000259" key="4">
    <source>
        <dbReference type="Pfam" id="PF12780"/>
    </source>
</evidence>
<organism evidence="5 6">
    <name type="scientific">Cryptotermes secundus</name>
    <dbReference type="NCBI Taxonomy" id="105785"/>
    <lineage>
        <taxon>Eukaryota</taxon>
        <taxon>Metazoa</taxon>
        <taxon>Ecdysozoa</taxon>
        <taxon>Arthropoda</taxon>
        <taxon>Hexapoda</taxon>
        <taxon>Insecta</taxon>
        <taxon>Pterygota</taxon>
        <taxon>Neoptera</taxon>
        <taxon>Polyneoptera</taxon>
        <taxon>Dictyoptera</taxon>
        <taxon>Blattodea</taxon>
        <taxon>Blattoidea</taxon>
        <taxon>Termitoidae</taxon>
        <taxon>Kalotermitidae</taxon>
        <taxon>Cryptotermitinae</taxon>
        <taxon>Cryptotermes</taxon>
    </lineage>
</organism>
<dbReference type="PANTHER" id="PTHR46961">
    <property type="entry name" value="DYNEIN HEAVY CHAIN 1, AXONEMAL-LIKE PROTEIN"/>
    <property type="match status" value="1"/>
</dbReference>
<proteinExistence type="inferred from homology"/>
<keyword evidence="6" id="KW-1185">Reference proteome</keyword>
<feature type="coiled-coil region" evidence="2">
    <location>
        <begin position="185"/>
        <end position="222"/>
    </location>
</feature>
<dbReference type="AlphaFoldDB" id="A0A2J7RTB4"/>
<comment type="similarity">
    <text evidence="1">Belongs to the dynein heavy chain family.</text>
</comment>
<comment type="caution">
    <text evidence="5">The sequence shown here is derived from an EMBL/GenBank/DDBJ whole genome shotgun (WGS) entry which is preliminary data.</text>
</comment>
<dbReference type="Pfam" id="PF12777">
    <property type="entry name" value="MT"/>
    <property type="match status" value="1"/>
</dbReference>
<reference evidence="5 6" key="1">
    <citation type="submission" date="2017-12" db="EMBL/GenBank/DDBJ databases">
        <title>Hemimetabolous genomes reveal molecular basis of termite eusociality.</title>
        <authorList>
            <person name="Harrison M.C."/>
            <person name="Jongepier E."/>
            <person name="Robertson H.M."/>
            <person name="Arning N."/>
            <person name="Bitard-Feildel T."/>
            <person name="Chao H."/>
            <person name="Childers C.P."/>
            <person name="Dinh H."/>
            <person name="Doddapaneni H."/>
            <person name="Dugan S."/>
            <person name="Gowin J."/>
            <person name="Greiner C."/>
            <person name="Han Y."/>
            <person name="Hu H."/>
            <person name="Hughes D.S.T."/>
            <person name="Huylmans A.-K."/>
            <person name="Kemena C."/>
            <person name="Kremer L.P.M."/>
            <person name="Lee S.L."/>
            <person name="Lopez-Ezquerra A."/>
            <person name="Mallet L."/>
            <person name="Monroy-Kuhn J.M."/>
            <person name="Moser A."/>
            <person name="Murali S.C."/>
            <person name="Muzny D.M."/>
            <person name="Otani S."/>
            <person name="Piulachs M.-D."/>
            <person name="Poelchau M."/>
            <person name="Qu J."/>
            <person name="Schaub F."/>
            <person name="Wada-Katsumata A."/>
            <person name="Worley K.C."/>
            <person name="Xie Q."/>
            <person name="Ylla G."/>
            <person name="Poulsen M."/>
            <person name="Gibbs R.A."/>
            <person name="Schal C."/>
            <person name="Richards S."/>
            <person name="Belles X."/>
            <person name="Korb J."/>
            <person name="Bornberg-Bauer E."/>
        </authorList>
    </citation>
    <scope>NUCLEOTIDE SEQUENCE [LARGE SCALE GENOMIC DNA]</scope>
    <source>
        <tissue evidence="5">Whole body</tissue>
    </source>
</reference>
<keyword evidence="2" id="KW-0175">Coiled coil</keyword>
<feature type="domain" description="Dynein heavy chain AAA module D4" evidence="4">
    <location>
        <begin position="1"/>
        <end position="173"/>
    </location>
</feature>